<accession>A0AAW6HTV0</accession>
<comment type="caution">
    <text evidence="1">The sequence shown here is derived from an EMBL/GenBank/DDBJ whole genome shotgun (WGS) entry which is preliminary data.</text>
</comment>
<dbReference type="EMBL" id="JAJKGN010000001">
    <property type="protein sequence ID" value="MDC6408095.1"/>
    <property type="molecule type" value="Genomic_DNA"/>
</dbReference>
<dbReference type="EMBL" id="JAJKGN010000001">
    <property type="protein sequence ID" value="MDC6408555.1"/>
    <property type="molecule type" value="Genomic_DNA"/>
</dbReference>
<reference evidence="1" key="2">
    <citation type="journal article" date="2023" name="Commun. Biol.">
        <title>Suspicions of two bridgehead invasions of Xylella fastidiosa subsp. multiplex in France.</title>
        <authorList>
            <person name="Dupas E."/>
            <person name="Durand K."/>
            <person name="Rieux A."/>
            <person name="Briand M."/>
            <person name="Pruvost O."/>
            <person name="Cunty A."/>
            <person name="Denance N."/>
            <person name="Donnadieu C."/>
            <person name="Legendre B."/>
            <person name="Lopez-Roques C."/>
            <person name="Cesbron S."/>
            <person name="Ravigne V."/>
            <person name="Jacques M.A."/>
        </authorList>
    </citation>
    <scope>NUCLEOTIDE SEQUENCE</scope>
    <source>
        <strain evidence="1">CFBP8070</strain>
    </source>
</reference>
<reference evidence="1" key="1">
    <citation type="submission" date="2021-11" db="EMBL/GenBank/DDBJ databases">
        <authorList>
            <person name="Denance N."/>
            <person name="Briand M."/>
            <person name="Dupas E."/>
            <person name="Durand K."/>
            <person name="Legendre B."/>
            <person name="Cunty A."/>
            <person name="Donnadieu C."/>
            <person name="Lopez Roques C."/>
            <person name="Cesbron S."/>
            <person name="Jacques M.A."/>
        </authorList>
    </citation>
    <scope>NUCLEOTIDE SEQUENCE</scope>
    <source>
        <strain evidence="1">CFBP8070</strain>
    </source>
</reference>
<dbReference type="InterPro" id="IPR016912">
    <property type="entry name" value="Phage_P2_GpU"/>
</dbReference>
<sequence length="160" mass="18117">MIRQTLWSDVAAPLQNAFQTNNSGNRPVLMMLGGYTFSLATLVYQELARVNEYRWAAIERYGQRDARQYTGPGDESIELPGIAYPDWQGQRASLDELRALAAQGKPLQLIDSNGLIHGWYVIERIEERQSDHHPNGAPRRIEFTLALQRVNDDHAVEATP</sequence>
<evidence type="ECO:0000313" key="1">
    <source>
        <dbReference type="EMBL" id="MDC6408095.1"/>
    </source>
</evidence>
<dbReference type="AlphaFoldDB" id="A0AAW6HTV0"/>
<dbReference type="InterPro" id="IPR009734">
    <property type="entry name" value="Myoviridae_GpU"/>
</dbReference>
<dbReference type="Proteomes" id="UP001220702">
    <property type="component" value="Unassembled WGS sequence"/>
</dbReference>
<protein>
    <submittedName>
        <fullName evidence="1">Phage tail protein</fullName>
    </submittedName>
</protein>
<dbReference type="EMBL" id="JAJKGN010000001">
    <property type="protein sequence ID" value="MDC6408665.1"/>
    <property type="molecule type" value="Genomic_DNA"/>
</dbReference>
<dbReference type="PIRSF" id="PIRSF029208">
    <property type="entry name" value="Phage_tail_GPU"/>
    <property type="match status" value="1"/>
</dbReference>
<evidence type="ECO:0000313" key="4">
    <source>
        <dbReference type="Proteomes" id="UP001220702"/>
    </source>
</evidence>
<proteinExistence type="predicted"/>
<organism evidence="1 4">
    <name type="scientific">Xylella fastidiosa subsp. multiplex</name>
    <dbReference type="NCBI Taxonomy" id="644357"/>
    <lineage>
        <taxon>Bacteria</taxon>
        <taxon>Pseudomonadati</taxon>
        <taxon>Pseudomonadota</taxon>
        <taxon>Gammaproteobacteria</taxon>
        <taxon>Lysobacterales</taxon>
        <taxon>Lysobacteraceae</taxon>
        <taxon>Xylella</taxon>
    </lineage>
</organism>
<dbReference type="RefSeq" id="WP_038230465.1">
    <property type="nucleotide sequence ID" value="NZ_CP136975.1"/>
</dbReference>
<evidence type="ECO:0000313" key="2">
    <source>
        <dbReference type="EMBL" id="MDC6408555.1"/>
    </source>
</evidence>
<name>A0AAW6HTV0_XYLFS</name>
<gene>
    <name evidence="1" type="ORF">LOK82_05395</name>
    <name evidence="2" type="ORF">LOK82_07910</name>
    <name evidence="3" type="ORF">LOK82_08520</name>
</gene>
<dbReference type="Pfam" id="PF06995">
    <property type="entry name" value="Phage_P2_GpU"/>
    <property type="match status" value="1"/>
</dbReference>
<evidence type="ECO:0000313" key="3">
    <source>
        <dbReference type="EMBL" id="MDC6408665.1"/>
    </source>
</evidence>